<dbReference type="GO" id="GO:0005737">
    <property type="term" value="C:cytoplasm"/>
    <property type="evidence" value="ECO:0007669"/>
    <property type="project" value="TreeGrafter"/>
</dbReference>
<dbReference type="PANTHER" id="PTHR11216:SF161">
    <property type="entry name" value="CALCIUM-BINDING EF HAND FAMILY PROTEIN"/>
    <property type="match status" value="1"/>
</dbReference>
<sequence length="1150" mass="124850">MASAQNPAPNVDLFDAYFRRADLDRDGRISGAEAVSFFQGSGLPKPVLFQIWALSDPRQIGFLGRAEFYNALRLVTVAQSKRELTPDIVKAALFSPAASKIPAPQINFNTQPAPQFNSTAPVSTPLSGIGTPTPSRSSGLELQVPRNVTTNVPLVSSRESQLVRPPLATSNSAFRPAQGFSGVGTVSGPPPTNSIISNDWVSERASGIQGTPSQPPNRGVSPAGMQVGFGQSSAGLTTSQPQRPQSAPGVMPAASSPVESKVQGISGNGTASGSYFGRDAFPATPVSSKQDVPAGNKTSTSVTVPVSSVTQPIVRATSLDSLQNSFMKPPLANQALRNQPHVKPNQQSILQPASSGLSTGLQNSVYGQSQRPWPRMTQNDVQKYTKVFVEVDKDRDGKITAQEARNLFLSWRLPREVLMQVWDLSDQDNDSMLSVREFCIALYLLERHREGHVLPAMLPSNIMFDFPSNGHPVTPAASNHSNAAWRTTAGHQQHQGVPGSGNLHGAPTIGVRPPIPAAALPVEDEPQTNQPKSKVPLLDKNLVSQLSTEEQNSLNSKFQEAEDAEKKVEELEKEILDSRQKIEYYRTKMQELILYKSRCDNRLNEISERVSSEKREVESLAKKYEEKYKQSGDVASRLTVEEATFRDIQEKKMELYHTIVKMEQDISEDGVLQARADRIQSDIEELVKVLNERCKSYGLRAKPITLTELPFGWQPGIQVGAADWDEDWDKFEEEGFSVVKELTLDVQNVIAPPKQKSKSVQKEKGSTVDSQNVTPAADADAKEGGSAPDADTKGEKPPSIDETAVENGSAHDNKSENGSAKSAPNSPFAPKSAPSSPFATKSAPSSPFAPKSAPSSPFASSVIGSPKEYMDSSFGKAAGFDASPRAKDALSDHGGAGSVFSGDKSYDEPAWGAFDANDDIDSVWGFNAGGSTKADNDVTRDNYYFDSGDFGLNPIRTDPFQAKRSTFAFDESVPSTPLVNSGNSPNNYHDGSEPSFDSFSRFDSSSVHDSGFFPPKDTFTRFDSMRSSRDFDQGPGFSSFSQFDTTYNNRDFDQGGSSSLTRFDSMRSSKDFDQGSPSLSRFDSMRSSKDFDQGFPSLARFDSMRSSKDFDQGHGFPSFDDPDPFGSTGPFRASLDNQTPKKGSDNWSAF</sequence>
<dbReference type="CDD" id="cd00052">
    <property type="entry name" value="EH"/>
    <property type="match status" value="2"/>
</dbReference>
<organism evidence="5 6">
    <name type="scientific">Cucurbita moschata</name>
    <name type="common">Winter crookneck squash</name>
    <name type="synonym">Cucurbita pepo var. moschata</name>
    <dbReference type="NCBI Taxonomy" id="3662"/>
    <lineage>
        <taxon>Eukaryota</taxon>
        <taxon>Viridiplantae</taxon>
        <taxon>Streptophyta</taxon>
        <taxon>Embryophyta</taxon>
        <taxon>Tracheophyta</taxon>
        <taxon>Spermatophyta</taxon>
        <taxon>Magnoliopsida</taxon>
        <taxon>eudicotyledons</taxon>
        <taxon>Gunneridae</taxon>
        <taxon>Pentapetalae</taxon>
        <taxon>rosids</taxon>
        <taxon>fabids</taxon>
        <taxon>Cucurbitales</taxon>
        <taxon>Cucurbitaceae</taxon>
        <taxon>Cucurbiteae</taxon>
        <taxon>Cucurbita</taxon>
    </lineage>
</organism>
<proteinExistence type="predicted"/>
<feature type="compositionally biased region" description="Basic and acidic residues" evidence="2">
    <location>
        <begin position="1064"/>
        <end position="1073"/>
    </location>
</feature>
<dbReference type="Pfam" id="PF12763">
    <property type="entry name" value="EH"/>
    <property type="match status" value="2"/>
</dbReference>
<dbReference type="PROSITE" id="PS50031">
    <property type="entry name" value="EH"/>
    <property type="match status" value="2"/>
</dbReference>
<feature type="compositionally biased region" description="Polar residues" evidence="2">
    <location>
        <begin position="973"/>
        <end position="989"/>
    </location>
</feature>
<dbReference type="SMART" id="SM00027">
    <property type="entry name" value="EH"/>
    <property type="match status" value="2"/>
</dbReference>
<feature type="domain" description="EF-hand" evidence="4">
    <location>
        <begin position="379"/>
        <end position="414"/>
    </location>
</feature>
<feature type="region of interest" description="Disordered" evidence="2">
    <location>
        <begin position="1106"/>
        <end position="1150"/>
    </location>
</feature>
<dbReference type="GO" id="GO:0016197">
    <property type="term" value="P:endosomal transport"/>
    <property type="evidence" value="ECO:0007669"/>
    <property type="project" value="TreeGrafter"/>
</dbReference>
<evidence type="ECO:0000256" key="2">
    <source>
        <dbReference type="SAM" id="MobiDB-lite"/>
    </source>
</evidence>
<dbReference type="GO" id="GO:0005886">
    <property type="term" value="C:plasma membrane"/>
    <property type="evidence" value="ECO:0007669"/>
    <property type="project" value="TreeGrafter"/>
</dbReference>
<feature type="region of interest" description="Disordered" evidence="2">
    <location>
        <begin position="971"/>
        <end position="995"/>
    </location>
</feature>
<name>A0A6J1GLI1_CUCMO</name>
<dbReference type="KEGG" id="cmos:111455055"/>
<dbReference type="GeneID" id="111455055"/>
<dbReference type="PROSITE" id="PS50222">
    <property type="entry name" value="EF_HAND_2"/>
    <property type="match status" value="3"/>
</dbReference>
<dbReference type="InterPro" id="IPR011992">
    <property type="entry name" value="EF-hand-dom_pair"/>
</dbReference>
<feature type="compositionally biased region" description="Polar residues" evidence="2">
    <location>
        <begin position="1047"/>
        <end position="1062"/>
    </location>
</feature>
<dbReference type="InterPro" id="IPR002048">
    <property type="entry name" value="EF_hand_dom"/>
</dbReference>
<evidence type="ECO:0000259" key="4">
    <source>
        <dbReference type="PROSITE" id="PS50222"/>
    </source>
</evidence>
<feature type="region of interest" description="Disordered" evidence="2">
    <location>
        <begin position="1047"/>
        <end position="1089"/>
    </location>
</feature>
<dbReference type="InterPro" id="IPR000261">
    <property type="entry name" value="EH_dom"/>
</dbReference>
<protein>
    <submittedName>
        <fullName evidence="6">Epidermal growth factor receptor substrate 15-like 1</fullName>
    </submittedName>
</protein>
<evidence type="ECO:0000256" key="1">
    <source>
        <dbReference type="SAM" id="Coils"/>
    </source>
</evidence>
<dbReference type="SUPFAM" id="SSF47473">
    <property type="entry name" value="EF-hand"/>
    <property type="match status" value="2"/>
</dbReference>
<feature type="region of interest" description="Disordered" evidence="2">
    <location>
        <begin position="121"/>
        <end position="140"/>
    </location>
</feature>
<feature type="compositionally biased region" description="Basic and acidic residues" evidence="2">
    <location>
        <begin position="790"/>
        <end position="799"/>
    </location>
</feature>
<reference evidence="6" key="1">
    <citation type="submission" date="2025-08" db="UniProtKB">
        <authorList>
            <consortium name="RefSeq"/>
        </authorList>
    </citation>
    <scope>IDENTIFICATION</scope>
    <source>
        <tissue evidence="6">Young leaves</tissue>
    </source>
</reference>
<evidence type="ECO:0000259" key="3">
    <source>
        <dbReference type="PROSITE" id="PS50031"/>
    </source>
</evidence>
<gene>
    <name evidence="6" type="primary">LOC111455055</name>
</gene>
<feature type="domain" description="EH" evidence="3">
    <location>
        <begin position="10"/>
        <end position="100"/>
    </location>
</feature>
<feature type="compositionally biased region" description="Low complexity" evidence="2">
    <location>
        <begin position="819"/>
        <end position="861"/>
    </location>
</feature>
<dbReference type="SMR" id="A0A6J1GLI1"/>
<dbReference type="GO" id="GO:0005634">
    <property type="term" value="C:nucleus"/>
    <property type="evidence" value="ECO:0007669"/>
    <property type="project" value="TreeGrafter"/>
</dbReference>
<feature type="coiled-coil region" evidence="1">
    <location>
        <begin position="554"/>
        <end position="630"/>
    </location>
</feature>
<feature type="region of interest" description="Disordered" evidence="2">
    <location>
        <begin position="754"/>
        <end position="902"/>
    </location>
</feature>
<feature type="compositionally biased region" description="Polar residues" evidence="2">
    <location>
        <begin position="1135"/>
        <end position="1150"/>
    </location>
</feature>
<dbReference type="GO" id="GO:0005509">
    <property type="term" value="F:calcium ion binding"/>
    <property type="evidence" value="ECO:0007669"/>
    <property type="project" value="InterPro"/>
</dbReference>
<dbReference type="GO" id="GO:0006897">
    <property type="term" value="P:endocytosis"/>
    <property type="evidence" value="ECO:0007669"/>
    <property type="project" value="TreeGrafter"/>
</dbReference>
<feature type="compositionally biased region" description="Polar residues" evidence="2">
    <location>
        <begin position="229"/>
        <end position="245"/>
    </location>
</feature>
<feature type="domain" description="EH" evidence="3">
    <location>
        <begin position="380"/>
        <end position="463"/>
    </location>
</feature>
<dbReference type="Gene3D" id="1.10.238.10">
    <property type="entry name" value="EF-hand"/>
    <property type="match status" value="2"/>
</dbReference>
<accession>A0A6J1GLI1</accession>
<evidence type="ECO:0000313" key="6">
    <source>
        <dbReference type="RefSeq" id="XP_022952345.1"/>
    </source>
</evidence>
<dbReference type="RefSeq" id="XP_022952345.1">
    <property type="nucleotide sequence ID" value="XM_023096577.1"/>
</dbReference>
<feature type="domain" description="EF-hand" evidence="4">
    <location>
        <begin position="9"/>
        <end position="44"/>
    </location>
</feature>
<dbReference type="PANTHER" id="PTHR11216">
    <property type="entry name" value="EH DOMAIN"/>
    <property type="match status" value="1"/>
</dbReference>
<dbReference type="Proteomes" id="UP000504609">
    <property type="component" value="Unplaced"/>
</dbReference>
<dbReference type="SMART" id="SM00054">
    <property type="entry name" value="EFh"/>
    <property type="match status" value="3"/>
</dbReference>
<evidence type="ECO:0000313" key="5">
    <source>
        <dbReference type="Proteomes" id="UP000504609"/>
    </source>
</evidence>
<feature type="domain" description="EF-hand" evidence="4">
    <location>
        <begin position="416"/>
        <end position="448"/>
    </location>
</feature>
<keyword evidence="5" id="KW-1185">Reference proteome</keyword>
<feature type="region of interest" description="Disordered" evidence="2">
    <location>
        <begin position="205"/>
        <end position="255"/>
    </location>
</feature>
<dbReference type="AlphaFoldDB" id="A0A6J1GLI1"/>
<keyword evidence="1" id="KW-0175">Coiled coil</keyword>